<keyword evidence="3" id="KW-0269">Exonuclease</keyword>
<dbReference type="InterPro" id="IPR012337">
    <property type="entry name" value="RNaseH-like_sf"/>
</dbReference>
<dbReference type="GO" id="GO:0071037">
    <property type="term" value="P:nuclear polyadenylation-dependent snRNA catabolic process"/>
    <property type="evidence" value="ECO:0007669"/>
    <property type="project" value="TreeGrafter"/>
</dbReference>
<evidence type="ECO:0000313" key="7">
    <source>
        <dbReference type="Proteomes" id="UP001057455"/>
    </source>
</evidence>
<dbReference type="AlphaFoldDB" id="A0A9W5WW25"/>
<dbReference type="InterPro" id="IPR045092">
    <property type="entry name" value="Rrp6-like"/>
</dbReference>
<accession>A0A9W5WW25</accession>
<dbReference type="GO" id="GO:0000176">
    <property type="term" value="C:nuclear exosome (RNase complex)"/>
    <property type="evidence" value="ECO:0007669"/>
    <property type="project" value="TreeGrafter"/>
</dbReference>
<feature type="domain" description="3'-5' exonuclease" evidence="5">
    <location>
        <begin position="315"/>
        <end position="484"/>
    </location>
</feature>
<feature type="region of interest" description="Disordered" evidence="4">
    <location>
        <begin position="784"/>
        <end position="918"/>
    </location>
</feature>
<feature type="compositionally biased region" description="Basic residues" evidence="4">
    <location>
        <begin position="835"/>
        <end position="847"/>
    </location>
</feature>
<dbReference type="GO" id="GO:0003727">
    <property type="term" value="F:single-stranded RNA binding"/>
    <property type="evidence" value="ECO:0007669"/>
    <property type="project" value="TreeGrafter"/>
</dbReference>
<organism evidence="6 7">
    <name type="scientific">Babesia ovis</name>
    <dbReference type="NCBI Taxonomy" id="5869"/>
    <lineage>
        <taxon>Eukaryota</taxon>
        <taxon>Sar</taxon>
        <taxon>Alveolata</taxon>
        <taxon>Apicomplexa</taxon>
        <taxon>Aconoidasida</taxon>
        <taxon>Piroplasmida</taxon>
        <taxon>Babesiidae</taxon>
        <taxon>Babesia</taxon>
    </lineage>
</organism>
<keyword evidence="7" id="KW-1185">Reference proteome</keyword>
<feature type="compositionally biased region" description="Basic residues" evidence="4">
    <location>
        <begin position="891"/>
        <end position="905"/>
    </location>
</feature>
<dbReference type="Gene3D" id="3.30.420.10">
    <property type="entry name" value="Ribonuclease H-like superfamily/Ribonuclease H"/>
    <property type="match status" value="1"/>
</dbReference>
<evidence type="ECO:0000259" key="5">
    <source>
        <dbReference type="SMART" id="SM00474"/>
    </source>
</evidence>
<dbReference type="OrthoDB" id="2250022at2759"/>
<feature type="compositionally biased region" description="Polar residues" evidence="4">
    <location>
        <begin position="694"/>
        <end position="704"/>
    </location>
</feature>
<feature type="compositionally biased region" description="Basic and acidic residues" evidence="4">
    <location>
        <begin position="709"/>
        <end position="719"/>
    </location>
</feature>
<feature type="region of interest" description="Disordered" evidence="4">
    <location>
        <begin position="694"/>
        <end position="765"/>
    </location>
</feature>
<dbReference type="PANTHER" id="PTHR12124">
    <property type="entry name" value="POLYMYOSITIS/SCLERODERMA AUTOANTIGEN-RELATED"/>
    <property type="match status" value="1"/>
</dbReference>
<sequence>MDMFVDLLDSQLQTPEDYSLLASTEEGGRHVESHLNKLISAASDAAKASNALPTDVDYSVLLNEPSFSSRLSGLSTKCTDTFSSVNPLFQKIGMDGYGDLLSSEALEALSDEIYMGLNVHHNDPHQAVSDFRKDEKTSMKRKAFLDTMGDCHPNGIMDQHMDYEARLGRFELEIHPDAYKRVRKHRQHRWKHLIDNFSMHLLQKRQHPKFNPIDPAGTGVESQSDIIEGPTELDHGIERHFVPKIYPKYDELEAYGYTKDRCPLLPHPYTAELNALEWTQEHDAHSHRGFKTLGGGSLMDPNINVTSPSGASKKCRIVQTVEELESMIAQLKECNIIGVDVEHHSNQSYRGFVCLVQITGADCDWIIDPFGIFDEMWRLNEVTTDPRILKVMHGAESDILWLQRDFGVYVVNLFDTLKAADVLCLGCGHSLSSLVKHFLGVQLDKSYQLADWRIRPIPRGMLTYASSDTHYLLDLYNALKNAALELDATTYQPGVIGCSDNRILRIMLSSRNVCLRQYRDPAFNEVARAFHAFRKSRQCPSRVDHLSLNMMLNLLALRNYAAKVLDESDSFLFPDYAAVVIATAADSKNRPEVFFRALVRHMPLLEREVPYLLKLRNTLYDIINLAAVSGLKITEPTSLSTVHDILHPPMPTGYNSRFSRRGAMRHHGRKHRGTYSMGGPRTGMVEIYNSLQNPMDPGSRQNMLPSKVAKGDQRDKHDTTLGSSHERKRHGFPMTAGVTSMSKEGHKSHGTLDITDSRPRIRSIRANRRRTSIIPKQVTVLSARQSGTTVNSGRKPSIGINPSRTRRGLRGFRRERVNITVNDGSSGIPEALKERSHRSRSNRHRSSKASSLKEKDIENTDKAGTTTTEKEALVDRDTPKYGEKGNEEKPKRIRRRRRGTRKSRSPVKDTAAMAVTEE</sequence>
<evidence type="ECO:0000256" key="3">
    <source>
        <dbReference type="ARBA" id="ARBA00022839"/>
    </source>
</evidence>
<proteinExistence type="predicted"/>
<dbReference type="Pfam" id="PF01612">
    <property type="entry name" value="DNA_pol_A_exo1"/>
    <property type="match status" value="1"/>
</dbReference>
<dbReference type="PANTHER" id="PTHR12124:SF47">
    <property type="entry name" value="EXOSOME COMPONENT 10"/>
    <property type="match status" value="1"/>
</dbReference>
<dbReference type="Proteomes" id="UP001057455">
    <property type="component" value="Unassembled WGS sequence"/>
</dbReference>
<evidence type="ECO:0000313" key="6">
    <source>
        <dbReference type="EMBL" id="GFE55541.1"/>
    </source>
</evidence>
<feature type="compositionally biased region" description="Polar residues" evidence="4">
    <location>
        <begin position="784"/>
        <end position="794"/>
    </location>
</feature>
<evidence type="ECO:0000256" key="4">
    <source>
        <dbReference type="SAM" id="MobiDB-lite"/>
    </source>
</evidence>
<comment type="caution">
    <text evidence="6">The sequence shown here is derived from an EMBL/GenBank/DDBJ whole genome shotgun (WGS) entry which is preliminary data.</text>
</comment>
<keyword evidence="2" id="KW-0378">Hydrolase</keyword>
<dbReference type="GO" id="GO:0000467">
    <property type="term" value="P:exonucleolytic trimming to generate mature 3'-end of 5.8S rRNA from tricistronic rRNA transcript (SSU-rRNA, 5.8S rRNA, LSU-rRNA)"/>
    <property type="evidence" value="ECO:0007669"/>
    <property type="project" value="InterPro"/>
</dbReference>
<gene>
    <name evidence="6" type="ORF">BaOVIS_029450</name>
</gene>
<dbReference type="SMART" id="SM00474">
    <property type="entry name" value="35EXOc"/>
    <property type="match status" value="1"/>
</dbReference>
<dbReference type="SUPFAM" id="SSF53098">
    <property type="entry name" value="Ribonuclease H-like"/>
    <property type="match status" value="1"/>
</dbReference>
<dbReference type="GO" id="GO:0071044">
    <property type="term" value="P:histone mRNA catabolic process"/>
    <property type="evidence" value="ECO:0007669"/>
    <property type="project" value="TreeGrafter"/>
</dbReference>
<dbReference type="InterPro" id="IPR002562">
    <property type="entry name" value="3'-5'_exonuclease_dom"/>
</dbReference>
<dbReference type="GO" id="GO:0071039">
    <property type="term" value="P:nuclear polyadenylation-dependent CUT catabolic process"/>
    <property type="evidence" value="ECO:0007669"/>
    <property type="project" value="TreeGrafter"/>
</dbReference>
<reference evidence="6" key="1">
    <citation type="submission" date="2019-12" db="EMBL/GenBank/DDBJ databases">
        <title>Genome sequence of Babesia ovis.</title>
        <authorList>
            <person name="Yamagishi J."/>
            <person name="Sevinc F."/>
            <person name="Xuan X."/>
        </authorList>
    </citation>
    <scope>NUCLEOTIDE SEQUENCE</scope>
    <source>
        <strain evidence="6">Selcuk</strain>
    </source>
</reference>
<feature type="compositionally biased region" description="Basic and acidic residues" evidence="4">
    <location>
        <begin position="868"/>
        <end position="890"/>
    </location>
</feature>
<name>A0A9W5WW25_BABOV</name>
<dbReference type="GO" id="GO:0000175">
    <property type="term" value="F:3'-5'-RNA exonuclease activity"/>
    <property type="evidence" value="ECO:0007669"/>
    <property type="project" value="InterPro"/>
</dbReference>
<evidence type="ECO:0000256" key="2">
    <source>
        <dbReference type="ARBA" id="ARBA00022801"/>
    </source>
</evidence>
<dbReference type="CDD" id="cd06147">
    <property type="entry name" value="Rrp6p_like_exo"/>
    <property type="match status" value="1"/>
</dbReference>
<keyword evidence="1" id="KW-0540">Nuclease</keyword>
<dbReference type="InterPro" id="IPR049559">
    <property type="entry name" value="Rrp6p-like_exo"/>
</dbReference>
<dbReference type="GO" id="GO:0071051">
    <property type="term" value="P:poly(A)-dependent snoRNA 3'-end processing"/>
    <property type="evidence" value="ECO:0007669"/>
    <property type="project" value="TreeGrafter"/>
</dbReference>
<dbReference type="GO" id="GO:0071038">
    <property type="term" value="P:TRAMP-dependent tRNA surveillance pathway"/>
    <property type="evidence" value="ECO:0007669"/>
    <property type="project" value="TreeGrafter"/>
</dbReference>
<feature type="compositionally biased region" description="Basic and acidic residues" evidence="4">
    <location>
        <begin position="851"/>
        <end position="861"/>
    </location>
</feature>
<dbReference type="InterPro" id="IPR036397">
    <property type="entry name" value="RNaseH_sf"/>
</dbReference>
<dbReference type="GO" id="GO:0071040">
    <property type="term" value="P:nuclear polyadenylation-dependent antisense transcript catabolic process"/>
    <property type="evidence" value="ECO:0007669"/>
    <property type="project" value="TreeGrafter"/>
</dbReference>
<dbReference type="GO" id="GO:0071035">
    <property type="term" value="P:nuclear polyadenylation-dependent rRNA catabolic process"/>
    <property type="evidence" value="ECO:0007669"/>
    <property type="project" value="TreeGrafter"/>
</dbReference>
<dbReference type="GO" id="GO:0005730">
    <property type="term" value="C:nucleolus"/>
    <property type="evidence" value="ECO:0007669"/>
    <property type="project" value="TreeGrafter"/>
</dbReference>
<evidence type="ECO:0000256" key="1">
    <source>
        <dbReference type="ARBA" id="ARBA00022722"/>
    </source>
</evidence>
<protein>
    <submittedName>
        <fullName evidence="6">Exosome component</fullName>
    </submittedName>
</protein>
<dbReference type="GO" id="GO:0071036">
    <property type="term" value="P:nuclear polyadenylation-dependent snoRNA catabolic process"/>
    <property type="evidence" value="ECO:0007669"/>
    <property type="project" value="TreeGrafter"/>
</dbReference>
<dbReference type="EMBL" id="BLIY01000022">
    <property type="protein sequence ID" value="GFE55541.1"/>
    <property type="molecule type" value="Genomic_DNA"/>
</dbReference>